<protein>
    <recommendedName>
        <fullName evidence="1">chorismate mutase</fullName>
        <ecNumber evidence="1">5.4.99.5</ecNumber>
    </recommendedName>
</protein>
<reference evidence="4" key="1">
    <citation type="submission" date="2020-08" db="EMBL/GenBank/DDBJ databases">
        <authorList>
            <person name="Hu Y."/>
            <person name="Nguyen S.V."/>
            <person name="Li F."/>
            <person name="Fanning S."/>
        </authorList>
    </citation>
    <scope>NUCLEOTIDE SEQUENCE</scope>
    <source>
        <strain evidence="4">SYSU D8009</strain>
    </source>
</reference>
<dbReference type="PROSITE" id="PS51168">
    <property type="entry name" value="CHORISMATE_MUT_2"/>
    <property type="match status" value="1"/>
</dbReference>
<dbReference type="AlphaFoldDB" id="A0A9X0UFA7"/>
<dbReference type="SMART" id="SM00830">
    <property type="entry name" value="CM_2"/>
    <property type="match status" value="1"/>
</dbReference>
<dbReference type="GO" id="GO:0046417">
    <property type="term" value="P:chorismate metabolic process"/>
    <property type="evidence" value="ECO:0007669"/>
    <property type="project" value="InterPro"/>
</dbReference>
<dbReference type="SUPFAM" id="SSF48600">
    <property type="entry name" value="Chorismate mutase II"/>
    <property type="match status" value="1"/>
</dbReference>
<dbReference type="InterPro" id="IPR036263">
    <property type="entry name" value="Chorismate_II_sf"/>
</dbReference>
<dbReference type="Gene3D" id="1.20.59.10">
    <property type="entry name" value="Chorismate mutase"/>
    <property type="match status" value="1"/>
</dbReference>
<dbReference type="InterPro" id="IPR002701">
    <property type="entry name" value="CM_II_prokaryot"/>
</dbReference>
<name>A0A9X0UFA7_9PROT</name>
<dbReference type="EMBL" id="JACOMF010000002">
    <property type="protein sequence ID" value="MBC4014215.1"/>
    <property type="molecule type" value="Genomic_DNA"/>
</dbReference>
<keyword evidence="5" id="KW-1185">Reference proteome</keyword>
<evidence type="ECO:0000313" key="5">
    <source>
        <dbReference type="Proteomes" id="UP000600101"/>
    </source>
</evidence>
<dbReference type="InterPro" id="IPR036979">
    <property type="entry name" value="CM_dom_sf"/>
</dbReference>
<feature type="region of interest" description="Disordered" evidence="2">
    <location>
        <begin position="1"/>
        <end position="22"/>
    </location>
</feature>
<sequence>MTAPHDIDLPTAGSTPAAAPNPSDTALAALRAEIDVLDDRLHELVMRRADVVARLAASGIKAGRQASPLRPGREAMILRRLLRRHAGPLPPGALVQLWREILAGSSAMQGGFSVAVYARGPEQARLAREHFGSQTPLRSHETAARALAAVANGEAQVAVLPLPEEAEAPEAAWWTGLDSPRLQVVARLPFWAPGGENVPEALAVTQGAADPSGADRTLLRLELADDRGRAQLAAALTAAGLPPRLLQLRRDGGVVRALAEVDGVVAADDPRLGSLPARALPLGGYAVPERGE</sequence>
<evidence type="ECO:0000313" key="4">
    <source>
        <dbReference type="EMBL" id="MBC4014215.1"/>
    </source>
</evidence>
<dbReference type="RefSeq" id="WP_186768981.1">
    <property type="nucleotide sequence ID" value="NZ_JACOMF010000002.1"/>
</dbReference>
<comment type="caution">
    <text evidence="4">The sequence shown here is derived from an EMBL/GenBank/DDBJ whole genome shotgun (WGS) entry which is preliminary data.</text>
</comment>
<gene>
    <name evidence="4" type="ORF">H7965_02670</name>
</gene>
<feature type="domain" description="Chorismate mutase" evidence="3">
    <location>
        <begin position="21"/>
        <end position="113"/>
    </location>
</feature>
<dbReference type="Proteomes" id="UP000600101">
    <property type="component" value="Unassembled WGS sequence"/>
</dbReference>
<evidence type="ECO:0000256" key="2">
    <source>
        <dbReference type="SAM" id="MobiDB-lite"/>
    </source>
</evidence>
<dbReference type="EC" id="5.4.99.5" evidence="1"/>
<evidence type="ECO:0000259" key="3">
    <source>
        <dbReference type="PROSITE" id="PS51168"/>
    </source>
</evidence>
<evidence type="ECO:0000256" key="1">
    <source>
        <dbReference type="ARBA" id="ARBA00012404"/>
    </source>
</evidence>
<accession>A0A9X0UFA7</accession>
<proteinExistence type="predicted"/>
<dbReference type="GO" id="GO:0004106">
    <property type="term" value="F:chorismate mutase activity"/>
    <property type="evidence" value="ECO:0007669"/>
    <property type="project" value="UniProtKB-EC"/>
</dbReference>
<organism evidence="4 5">
    <name type="scientific">Siccirubricoccus deserti</name>
    <dbReference type="NCBI Taxonomy" id="2013562"/>
    <lineage>
        <taxon>Bacteria</taxon>
        <taxon>Pseudomonadati</taxon>
        <taxon>Pseudomonadota</taxon>
        <taxon>Alphaproteobacteria</taxon>
        <taxon>Acetobacterales</taxon>
        <taxon>Roseomonadaceae</taxon>
        <taxon>Siccirubricoccus</taxon>
    </lineage>
</organism>
<dbReference type="Pfam" id="PF01817">
    <property type="entry name" value="CM_2"/>
    <property type="match status" value="1"/>
</dbReference>